<protein>
    <submittedName>
        <fullName evidence="2">DUF3644 domain-containing protein</fullName>
    </submittedName>
</protein>
<dbReference type="Pfam" id="PF12358">
    <property type="entry name" value="DUF3644"/>
    <property type="match status" value="1"/>
</dbReference>
<evidence type="ECO:0000313" key="3">
    <source>
        <dbReference type="Proteomes" id="UP000437575"/>
    </source>
</evidence>
<dbReference type="AlphaFoldDB" id="A0A6A8LSK2"/>
<comment type="caution">
    <text evidence="2">The sequence shown here is derived from an EMBL/GenBank/DDBJ whole genome shotgun (WGS) entry which is preliminary data.</text>
</comment>
<evidence type="ECO:0000313" key="2">
    <source>
        <dbReference type="EMBL" id="MSE05952.1"/>
    </source>
</evidence>
<feature type="non-terminal residue" evidence="2">
    <location>
        <position position="135"/>
    </location>
</feature>
<evidence type="ECO:0000259" key="1">
    <source>
        <dbReference type="Pfam" id="PF12358"/>
    </source>
</evidence>
<name>A0A6A8LSK2_9LACO</name>
<dbReference type="InterPro" id="IPR022104">
    <property type="entry name" value="DUF3644"/>
</dbReference>
<proteinExistence type="predicted"/>
<gene>
    <name evidence="2" type="ORF">GKC34_09115</name>
</gene>
<sequence length="135" mass="16014">MENLSKKLVDKSVEAFIMGLEIYNKPTIRYRVEGFSFFICNAWELMLKAYLINKEGESAIYFKDKPDRTLSLENVLKKVFTNKHDPIRLNIERIIVLRNTSTHFITEDYEMIYAPRFQAAVINFNEKLIEFHNID</sequence>
<dbReference type="Proteomes" id="UP000437575">
    <property type="component" value="Unassembled WGS sequence"/>
</dbReference>
<accession>A0A6A8LSK2</accession>
<dbReference type="EMBL" id="WKKZ01000503">
    <property type="protein sequence ID" value="MSE05952.1"/>
    <property type="molecule type" value="Genomic_DNA"/>
</dbReference>
<reference evidence="2 3" key="1">
    <citation type="submission" date="2019-11" db="EMBL/GenBank/DDBJ databases">
        <title>Draft Genome Sequence of Plant Growth-Promoting Rhizosphere-Associated Bacteria.</title>
        <authorList>
            <person name="Vasilyev I.Y."/>
            <person name="Radchenko V."/>
            <person name="Ilnitskaya E.V."/>
        </authorList>
    </citation>
    <scope>NUCLEOTIDE SEQUENCE [LARGE SCALE GENOMIC DNA]</scope>
    <source>
        <strain evidence="2 3">VRA_1sq_f</strain>
    </source>
</reference>
<organism evidence="2 3">
    <name type="scientific">Ligilactobacillus salivarius</name>
    <dbReference type="NCBI Taxonomy" id="1624"/>
    <lineage>
        <taxon>Bacteria</taxon>
        <taxon>Bacillati</taxon>
        <taxon>Bacillota</taxon>
        <taxon>Bacilli</taxon>
        <taxon>Lactobacillales</taxon>
        <taxon>Lactobacillaceae</taxon>
        <taxon>Ligilactobacillus</taxon>
    </lineage>
</organism>
<feature type="domain" description="DUF3644" evidence="1">
    <location>
        <begin position="7"/>
        <end position="135"/>
    </location>
</feature>